<dbReference type="HOGENOM" id="CLU_182355_0_0_9"/>
<protein>
    <submittedName>
        <fullName evidence="1">Uncharacterized protein</fullName>
    </submittedName>
</protein>
<accession>E6KL43</accession>
<dbReference type="EMBL" id="AEPO01000011">
    <property type="protein sequence ID" value="EFU63293.1"/>
    <property type="molecule type" value="Genomic_DNA"/>
</dbReference>
<reference evidence="1 2" key="1">
    <citation type="submission" date="2010-11" db="EMBL/GenBank/DDBJ databases">
        <authorList>
            <person name="Muzny D."/>
            <person name="Qin X."/>
            <person name="Deng J."/>
            <person name="Jiang H."/>
            <person name="Liu Y."/>
            <person name="Qu J."/>
            <person name="Song X.-Z."/>
            <person name="Zhang L."/>
            <person name="Thornton R."/>
            <person name="Coyle M."/>
            <person name="Francisco L."/>
            <person name="Jackson L."/>
            <person name="Javaid M."/>
            <person name="Korchina V."/>
            <person name="Kovar C."/>
            <person name="Mata R."/>
            <person name="Mathew T."/>
            <person name="Ngo R."/>
            <person name="Nguyen L."/>
            <person name="Nguyen N."/>
            <person name="Okwuonu G."/>
            <person name="Ongeri F."/>
            <person name="Pham C."/>
            <person name="Simmons D."/>
            <person name="Wilczek-Boney K."/>
            <person name="Hale W."/>
            <person name="Jakkamsetti A."/>
            <person name="Pham P."/>
            <person name="Ruth R."/>
            <person name="San Lucas F."/>
            <person name="Warren J."/>
            <person name="Zhang J."/>
            <person name="Zhao Z."/>
            <person name="Zhou C."/>
            <person name="Zhu D."/>
            <person name="Lee S."/>
            <person name="Bess C."/>
            <person name="Blankenburg K."/>
            <person name="Forbes L."/>
            <person name="Fu Q."/>
            <person name="Gubbala S."/>
            <person name="Hirani K."/>
            <person name="Jayaseelan J.C."/>
            <person name="Lara F."/>
            <person name="Munidasa M."/>
            <person name="Palculict T."/>
            <person name="Patil S."/>
            <person name="Pu L.-L."/>
            <person name="Saada N."/>
            <person name="Tang L."/>
            <person name="Weissenberger G."/>
            <person name="Zhu Y."/>
            <person name="Hemphill L."/>
            <person name="Shang Y."/>
            <person name="Youmans B."/>
            <person name="Ayvaz T."/>
            <person name="Ross M."/>
            <person name="Santibanez J."/>
            <person name="Aqrawi P."/>
            <person name="Gross S."/>
            <person name="Joshi V."/>
            <person name="Fowler G."/>
            <person name="Nazareth L."/>
            <person name="Reid J."/>
            <person name="Worley K."/>
            <person name="Petrosino J."/>
            <person name="Highlander S."/>
            <person name="Gibbs R."/>
        </authorList>
    </citation>
    <scope>NUCLEOTIDE SEQUENCE [LARGE SCALE GENOMIC DNA]</scope>
    <source>
        <strain evidence="1 2">ATCC 49296</strain>
    </source>
</reference>
<sequence length="98" mass="10605">MVLGSPPRVREKFKTFVGEVDLTGITPACAGKIGYNQSPNGKSRDHPRVCGKNRLAKNIARAVVGSPPRMREKRGTEYVAEKDLGITPACAGKTVLRK</sequence>
<name>E6KL43_STROR</name>
<dbReference type="Proteomes" id="UP000004500">
    <property type="component" value="Unassembled WGS sequence"/>
</dbReference>
<evidence type="ECO:0000313" key="1">
    <source>
        <dbReference type="EMBL" id="EFU63293.1"/>
    </source>
</evidence>
<dbReference type="AlphaFoldDB" id="E6KL43"/>
<proteinExistence type="predicted"/>
<dbReference type="AntiFam" id="ANF00006">
    <property type="entry name" value="Translation of CRISPR region"/>
</dbReference>
<organism evidence="1 2">
    <name type="scientific">Streptococcus oralis ATCC 49296</name>
    <dbReference type="NCBI Taxonomy" id="888049"/>
    <lineage>
        <taxon>Bacteria</taxon>
        <taxon>Bacillati</taxon>
        <taxon>Bacillota</taxon>
        <taxon>Bacilli</taxon>
        <taxon>Lactobacillales</taxon>
        <taxon>Streptococcaceae</taxon>
        <taxon>Streptococcus</taxon>
    </lineage>
</organism>
<evidence type="ECO:0000313" key="2">
    <source>
        <dbReference type="Proteomes" id="UP000004500"/>
    </source>
</evidence>
<gene>
    <name evidence="1" type="ORF">HMPREF8578_0958</name>
</gene>
<comment type="caution">
    <text evidence="1">The sequence shown here is derived from an EMBL/GenBank/DDBJ whole genome shotgun (WGS) entry which is preliminary data.</text>
</comment>
<dbReference type="AntiFam" id="ANF00057">
    <property type="entry name" value="Translation of E. coli type CRISPR repeat"/>
</dbReference>